<feature type="transmembrane region" description="Helical" evidence="2">
    <location>
        <begin position="361"/>
        <end position="382"/>
    </location>
</feature>
<dbReference type="RefSeq" id="XP_015464847.1">
    <property type="nucleotide sequence ID" value="XM_015614321.1"/>
</dbReference>
<dbReference type="InterPro" id="IPR044926">
    <property type="entry name" value="RGS_subdomain_2"/>
</dbReference>
<evidence type="ECO:0000313" key="4">
    <source>
        <dbReference type="Proteomes" id="UP000054251"/>
    </source>
</evidence>
<evidence type="ECO:0000256" key="1">
    <source>
        <dbReference type="SAM" id="MobiDB-lite"/>
    </source>
</evidence>
<organism evidence="3 4">
    <name type="scientific">Debaryomyces fabryi</name>
    <dbReference type="NCBI Taxonomy" id="58627"/>
    <lineage>
        <taxon>Eukaryota</taxon>
        <taxon>Fungi</taxon>
        <taxon>Dikarya</taxon>
        <taxon>Ascomycota</taxon>
        <taxon>Saccharomycotina</taxon>
        <taxon>Pichiomycetes</taxon>
        <taxon>Debaryomycetaceae</taxon>
        <taxon>Debaryomyces</taxon>
    </lineage>
</organism>
<evidence type="ECO:0000313" key="3">
    <source>
        <dbReference type="EMBL" id="KRZ98744.1"/>
    </source>
</evidence>
<dbReference type="PANTHER" id="PTHR13155">
    <property type="entry name" value="A-KINASE ANCHOR PROTEINS"/>
    <property type="match status" value="1"/>
</dbReference>
<dbReference type="SUPFAM" id="SSF48097">
    <property type="entry name" value="Regulator of G-protein signaling, RGS"/>
    <property type="match status" value="1"/>
</dbReference>
<dbReference type="PANTHER" id="PTHR13155:SF1">
    <property type="entry name" value="A-KINASE ANCHOR PROTEIN 10, MITOCHONDRIAL"/>
    <property type="match status" value="1"/>
</dbReference>
<feature type="transmembrane region" description="Helical" evidence="2">
    <location>
        <begin position="445"/>
        <end position="465"/>
    </location>
</feature>
<dbReference type="GO" id="GO:0005886">
    <property type="term" value="C:plasma membrane"/>
    <property type="evidence" value="ECO:0007669"/>
    <property type="project" value="TreeGrafter"/>
</dbReference>
<accession>A0A0V1PR81</accession>
<dbReference type="InterPro" id="IPR036305">
    <property type="entry name" value="RGS_sf"/>
</dbReference>
<name>A0A0V1PR81_9ASCO</name>
<gene>
    <name evidence="3" type="ORF">AC631_05492</name>
</gene>
<dbReference type="OrthoDB" id="5584247at2759"/>
<dbReference type="InterPro" id="IPR052246">
    <property type="entry name" value="Cell_Polariz_PKAAnc"/>
</dbReference>
<feature type="compositionally biased region" description="Polar residues" evidence="1">
    <location>
        <begin position="181"/>
        <end position="199"/>
    </location>
</feature>
<feature type="region of interest" description="Disordered" evidence="1">
    <location>
        <begin position="168"/>
        <end position="199"/>
    </location>
</feature>
<dbReference type="Proteomes" id="UP000054251">
    <property type="component" value="Unassembled WGS sequence"/>
</dbReference>
<keyword evidence="2" id="KW-0472">Membrane</keyword>
<dbReference type="GO" id="GO:0008104">
    <property type="term" value="P:intracellular protein localization"/>
    <property type="evidence" value="ECO:0007669"/>
    <property type="project" value="TreeGrafter"/>
</dbReference>
<dbReference type="AlphaFoldDB" id="A0A0V1PR81"/>
<dbReference type="GeneID" id="26842501"/>
<keyword evidence="2" id="KW-1133">Transmembrane helix</keyword>
<evidence type="ECO:0000256" key="2">
    <source>
        <dbReference type="SAM" id="Phobius"/>
    </source>
</evidence>
<sequence length="470" mass="54574">MDEKYQTDFPNSHKLSNIDNLNMTNQSVQRNRLPTLGEILANKTKPPVSLHNFYNYMKVTDHNSDYLDFWFDLVNHLNLCKHYIRGLRDSIIRQSYNENRQSVPILERSKAKSVSSSILLDLILNDNFLQDNDSKRLSKFLRGDLEVNPRLSELISIYDEQTVANNSAQGGQTGYTGYTGNDSTTSIHSPIYNNTNDKRVSSNSRLLEDDSYVSNQLNITDADKSQVYAQPKYMPLEQPPRKRVSSVNPSTVEKLIKNSPNMSERSSFITRDNLKESSKNLLLKYFVEDSEKDLYLPGNLKNEIVRAIEVEGRDDPDAFNNVKIYVFNKLENYYLPHFLDLVAIKNINRTSNNFFVSYGRIILGFFFLFIGFWMSYIFVFLNYLKGKRLYIIIPFIISAYCLISSIYFIDPILVWLGYSESFTNENYLIKIKEKFIHRLLIKRSLWVTALILLFTAVFTVLFSLVPGHRL</sequence>
<proteinExistence type="predicted"/>
<keyword evidence="4" id="KW-1185">Reference proteome</keyword>
<evidence type="ECO:0008006" key="5">
    <source>
        <dbReference type="Google" id="ProtNLM"/>
    </source>
</evidence>
<comment type="caution">
    <text evidence="3">The sequence shown here is derived from an EMBL/GenBank/DDBJ whole genome shotgun (WGS) entry which is preliminary data.</text>
</comment>
<protein>
    <recommendedName>
        <fullName evidence="5">RGS domain-containing protein</fullName>
    </recommendedName>
</protein>
<feature type="transmembrane region" description="Helical" evidence="2">
    <location>
        <begin position="389"/>
        <end position="409"/>
    </location>
</feature>
<dbReference type="EMBL" id="LMYN01000218">
    <property type="protein sequence ID" value="KRZ98744.1"/>
    <property type="molecule type" value="Genomic_DNA"/>
</dbReference>
<dbReference type="Gene3D" id="1.10.167.10">
    <property type="entry name" value="Regulator of G-protein Signalling 4, domain 2"/>
    <property type="match status" value="1"/>
</dbReference>
<keyword evidence="2" id="KW-0812">Transmembrane</keyword>
<reference evidence="3 4" key="1">
    <citation type="submission" date="2015-11" db="EMBL/GenBank/DDBJ databases">
        <title>The genome of Debaryomyces fabryi.</title>
        <authorList>
            <person name="Tafer H."/>
            <person name="Lopandic K."/>
        </authorList>
    </citation>
    <scope>NUCLEOTIDE SEQUENCE [LARGE SCALE GENOMIC DNA]</scope>
    <source>
        <strain evidence="3 4">CBS 789</strain>
    </source>
</reference>